<dbReference type="EMBL" id="CP095061">
    <property type="protein sequence ID" value="UOQ66585.1"/>
    <property type="molecule type" value="Genomic_DNA"/>
</dbReference>
<evidence type="ECO:0000256" key="1">
    <source>
        <dbReference type="SAM" id="SignalP"/>
    </source>
</evidence>
<keyword evidence="1" id="KW-0732">Signal</keyword>
<sequence length="190" mass="20876">MMFRFSTFQQRLLLFALLTFGTACPSLAQKYRTAAGLRFSSGLYGLTVQQKILPKTTLEGLLLAGTREVTGTVLAEQHFGLLGPSLNYYFGAGGHVGNNKDTGAFGGVDGIAGLEYKIALTRFVVAADFKPTIEFNSKDWARFATGISVRYILIKEKKTGLFNGLFDGDNDKKKEKRKKGANKGRGLFDW</sequence>
<feature type="signal peptide" evidence="1">
    <location>
        <begin position="1"/>
        <end position="28"/>
    </location>
</feature>
<dbReference type="PROSITE" id="PS51257">
    <property type="entry name" value="PROKAR_LIPOPROTEIN"/>
    <property type="match status" value="1"/>
</dbReference>
<organism evidence="2 3">
    <name type="scientific">Hymenobacter volaticus</name>
    <dbReference type="NCBI Taxonomy" id="2932254"/>
    <lineage>
        <taxon>Bacteria</taxon>
        <taxon>Pseudomonadati</taxon>
        <taxon>Bacteroidota</taxon>
        <taxon>Cytophagia</taxon>
        <taxon>Cytophagales</taxon>
        <taxon>Hymenobacteraceae</taxon>
        <taxon>Hymenobacter</taxon>
    </lineage>
</organism>
<keyword evidence="3" id="KW-1185">Reference proteome</keyword>
<feature type="chain" id="PRO_5046014495" description="Outer membrane protein beta-barrel domain-containing protein" evidence="1">
    <location>
        <begin position="29"/>
        <end position="190"/>
    </location>
</feature>
<evidence type="ECO:0008006" key="4">
    <source>
        <dbReference type="Google" id="ProtNLM"/>
    </source>
</evidence>
<dbReference type="RefSeq" id="WP_245120827.1">
    <property type="nucleotide sequence ID" value="NZ_CP095061.1"/>
</dbReference>
<name>A0ABY4G6Q8_9BACT</name>
<accession>A0ABY4G6Q8</accession>
<proteinExistence type="predicted"/>
<evidence type="ECO:0000313" key="3">
    <source>
        <dbReference type="Proteomes" id="UP000830401"/>
    </source>
</evidence>
<evidence type="ECO:0000313" key="2">
    <source>
        <dbReference type="EMBL" id="UOQ66585.1"/>
    </source>
</evidence>
<dbReference type="Proteomes" id="UP000830401">
    <property type="component" value="Chromosome"/>
</dbReference>
<protein>
    <recommendedName>
        <fullName evidence="4">Outer membrane protein beta-barrel domain-containing protein</fullName>
    </recommendedName>
</protein>
<reference evidence="2" key="1">
    <citation type="submission" date="2022-04" db="EMBL/GenBank/DDBJ databases">
        <title>Hymenobacter sp. isolated from the air.</title>
        <authorList>
            <person name="Won M."/>
            <person name="Lee C.-M."/>
            <person name="Woen H.-Y."/>
            <person name="Kwon S.-W."/>
        </authorList>
    </citation>
    <scope>NUCLEOTIDE SEQUENCE</scope>
    <source>
        <strain evidence="2">5420S-77</strain>
    </source>
</reference>
<gene>
    <name evidence="2" type="ORF">MUN86_01235</name>
</gene>